<evidence type="ECO:0000313" key="2">
    <source>
        <dbReference type="Proteomes" id="UP000286931"/>
    </source>
</evidence>
<accession>A0A401YJ02</accession>
<dbReference type="SUPFAM" id="SSF48452">
    <property type="entry name" value="TPR-like"/>
    <property type="match status" value="1"/>
</dbReference>
<dbReference type="InterPro" id="IPR011990">
    <property type="entry name" value="TPR-like_helical_dom_sf"/>
</dbReference>
<evidence type="ECO:0000313" key="1">
    <source>
        <dbReference type="EMBL" id="GCD94548.1"/>
    </source>
</evidence>
<dbReference type="OrthoDB" id="5982980at2"/>
<comment type="caution">
    <text evidence="1">The sequence shown here is derived from an EMBL/GenBank/DDBJ whole genome shotgun (WGS) entry which is preliminary data.</text>
</comment>
<organism evidence="1 2">
    <name type="scientific">Embleya hyalina</name>
    <dbReference type="NCBI Taxonomy" id="516124"/>
    <lineage>
        <taxon>Bacteria</taxon>
        <taxon>Bacillati</taxon>
        <taxon>Actinomycetota</taxon>
        <taxon>Actinomycetes</taxon>
        <taxon>Kitasatosporales</taxon>
        <taxon>Streptomycetaceae</taxon>
        <taxon>Embleya</taxon>
    </lineage>
</organism>
<reference evidence="1 2" key="1">
    <citation type="submission" date="2018-12" db="EMBL/GenBank/DDBJ databases">
        <title>Draft genome sequence of Embleya hyalina NBRC 13850T.</title>
        <authorList>
            <person name="Komaki H."/>
            <person name="Hosoyama A."/>
            <person name="Kimura A."/>
            <person name="Ichikawa N."/>
            <person name="Tamura T."/>
        </authorList>
    </citation>
    <scope>NUCLEOTIDE SEQUENCE [LARGE SCALE GENOMIC DNA]</scope>
    <source>
        <strain evidence="1 2">NBRC 13850</strain>
    </source>
</reference>
<keyword evidence="2" id="KW-1185">Reference proteome</keyword>
<dbReference type="AlphaFoldDB" id="A0A401YJ02"/>
<name>A0A401YJ02_9ACTN</name>
<dbReference type="RefSeq" id="WP_126636742.1">
    <property type="nucleotide sequence ID" value="NZ_BIFH01000016.1"/>
</dbReference>
<gene>
    <name evidence="1" type="ORF">EHYA_02217</name>
</gene>
<dbReference type="Gene3D" id="1.25.40.10">
    <property type="entry name" value="Tetratricopeptide repeat domain"/>
    <property type="match status" value="1"/>
</dbReference>
<protein>
    <recommendedName>
        <fullName evidence="3">Tetratricopeptide repeat protein</fullName>
    </recommendedName>
</protein>
<proteinExistence type="predicted"/>
<sequence length="286" mass="31314">MNRRTRVLIDRAERAWGRQEWARAADRYERLLAAEPDHALAGQWAFDAALAHKFLRDWRKAFAVGRQAAALVPPPGTGDPAHWNLGIAATALGEWETARASWRAYGLDIAPGTGEIDQDFGITCVRLDTPEGKEVVWARRICPTRAVVLNVPLSPARRFGDIVLHDGAPEGERVMGGHTYPVFDELLLWRASDMPTWTAEVTAPAEADFDALETSFTARDFALEATAGIRMLCGCCAEGRVEQERTSGHGVGVGVRIAAPEAEARSLLNAWADMGDTRSWTDLVAV</sequence>
<dbReference type="EMBL" id="BIFH01000016">
    <property type="protein sequence ID" value="GCD94548.1"/>
    <property type="molecule type" value="Genomic_DNA"/>
</dbReference>
<dbReference type="Proteomes" id="UP000286931">
    <property type="component" value="Unassembled WGS sequence"/>
</dbReference>
<evidence type="ECO:0008006" key="3">
    <source>
        <dbReference type="Google" id="ProtNLM"/>
    </source>
</evidence>